<proteinExistence type="predicted"/>
<dbReference type="EMBL" id="JAGHQL010000222">
    <property type="protein sequence ID" value="KAH0536242.1"/>
    <property type="molecule type" value="Genomic_DNA"/>
</dbReference>
<evidence type="ECO:0000313" key="3">
    <source>
        <dbReference type="EMBL" id="KAH0536242.1"/>
    </source>
</evidence>
<dbReference type="PANTHER" id="PTHR47691">
    <property type="entry name" value="REGULATOR-RELATED"/>
    <property type="match status" value="1"/>
</dbReference>
<dbReference type="SUPFAM" id="SSF48452">
    <property type="entry name" value="TPR-like"/>
    <property type="match status" value="2"/>
</dbReference>
<name>A0A9P8KZX7_9PEZI</name>
<dbReference type="Pfam" id="PF13424">
    <property type="entry name" value="TPR_12"/>
    <property type="match status" value="2"/>
</dbReference>
<organism evidence="3 4">
    <name type="scientific">Glutinoglossum americanum</name>
    <dbReference type="NCBI Taxonomy" id="1670608"/>
    <lineage>
        <taxon>Eukaryota</taxon>
        <taxon>Fungi</taxon>
        <taxon>Dikarya</taxon>
        <taxon>Ascomycota</taxon>
        <taxon>Pezizomycotina</taxon>
        <taxon>Geoglossomycetes</taxon>
        <taxon>Geoglossales</taxon>
        <taxon>Geoglossaceae</taxon>
        <taxon>Glutinoglossum</taxon>
    </lineage>
</organism>
<reference evidence="3" key="1">
    <citation type="submission" date="2021-03" db="EMBL/GenBank/DDBJ databases">
        <title>Comparative genomics and phylogenomic investigation of the class Geoglossomycetes provide insights into ecological specialization and systematics.</title>
        <authorList>
            <person name="Melie T."/>
            <person name="Pirro S."/>
            <person name="Miller A.N."/>
            <person name="Quandt A."/>
        </authorList>
    </citation>
    <scope>NUCLEOTIDE SEQUENCE</scope>
    <source>
        <strain evidence="3">GBOQ0MN5Z8</strain>
    </source>
</reference>
<dbReference type="InterPro" id="IPR002182">
    <property type="entry name" value="NB-ARC"/>
</dbReference>
<dbReference type="InterPro" id="IPR019734">
    <property type="entry name" value="TPR_rpt"/>
</dbReference>
<dbReference type="InterPro" id="IPR027417">
    <property type="entry name" value="P-loop_NTPase"/>
</dbReference>
<evidence type="ECO:0000259" key="2">
    <source>
        <dbReference type="Pfam" id="PF00931"/>
    </source>
</evidence>
<feature type="region of interest" description="Disordered" evidence="1">
    <location>
        <begin position="226"/>
        <end position="248"/>
    </location>
</feature>
<evidence type="ECO:0000256" key="1">
    <source>
        <dbReference type="SAM" id="MobiDB-lite"/>
    </source>
</evidence>
<dbReference type="InterPro" id="IPR011990">
    <property type="entry name" value="TPR-like_helical_dom_sf"/>
</dbReference>
<dbReference type="PANTHER" id="PTHR47691:SF3">
    <property type="entry name" value="HTH-TYPE TRANSCRIPTIONAL REGULATOR RV0890C-RELATED"/>
    <property type="match status" value="1"/>
</dbReference>
<dbReference type="GO" id="GO:0043531">
    <property type="term" value="F:ADP binding"/>
    <property type="evidence" value="ECO:0007669"/>
    <property type="project" value="InterPro"/>
</dbReference>
<keyword evidence="4" id="KW-1185">Reference proteome</keyword>
<comment type="caution">
    <text evidence="3">The sequence shown here is derived from an EMBL/GenBank/DDBJ whole genome shotgun (WGS) entry which is preliminary data.</text>
</comment>
<dbReference type="SUPFAM" id="SSF52540">
    <property type="entry name" value="P-loop containing nucleoside triphosphate hydrolases"/>
    <property type="match status" value="1"/>
</dbReference>
<sequence length="1161" mass="132018">MSIQKHFKACISSFKNVDLGYRDHSVNRTAVAELANQYDRLNLWAHDVKVWDIERTLTRSSSLRSYTAQLLSELQEGLSSNSSSVEEFVEDIKDIVDCLIGLEPALTDPAPLDDPDSSTAKREDLTQMLPLREPPSSELDPIQPASSHPTPLDDPDSPTAEREDLAQTLLFREPPSSELDPTLPALRDLALLGNFDSPTAVREDLTQTLPLREPLSLELNPMQPALRRHQTSRQCHESSSAADLQTTSEFRSLIKPRKDILSDNIGGGQDEYDVDFEDNRVFVAFRWNLISQQCRGSFSATDLHTISEFGSVTKLGKHIRDKIRSANPPSAQLFQIWPAVSTLKAFSLHFTDFMMPQEVDVSLIWGVLYLIVSLLLESESELKLSRIIGILIKLRGFVELFIHCIRSNEEKKEINEIRFAMVDVLATFAYLFVNIMKYLREHSDDDDATRAWTSLQRKSLTAVLEIDEVTKHLHNIAAFTKLTTDRQSSYIRRRNAMAFGDDDSPRIFPCDNLPHSKNERFYGREDVLKKIEDHLDWHRNRLDWHRNMSLRIFTIYGRHGVGKTQIALEYAHRNISKFDAIFWVRCETSASLRQSFTDIAINLNLRGAVKSGLHEENLLLVHEWLKNTNKHWLLIFDNAENETMDIYWPTCKGAVLITSRVYYNFNNDASTAGETIKVFNEQESWEILIILLDWSNKLAKDEILQEELQAAKTLLQRIGGRDTGKSSSQTMLFKVTPSSGLTTAIQELSNAKLIKKEGRNLSVHRVVQEAFTYLSTEGLQDAFDSAVRLFYEAFPKQVNGRPLYPEWQRCQRYIQGSLFLAHRFAYKLRKMEPPVRIPQAFVKLLANCAWYLYEIGDHIENLQILEIAYESCEDKESLLCAHLRNTAGVSYFELNSLTRARECLQKSLAIRESLLDPDNEEVANTINNLGLVESAKGELEAAMRLFDRAEEIRAGLGDESTSLLGITYLSKGRTLHLMGNFEQAIQYLESAEALFIRTVGPNSQLMAYFHYAYGNLERSQKNQKQAKRAYNTALEILLDGALAHALTSSTLYKLGCIEASQGNTERAKTHLERALKLAELRKSGSNDGNIARILWKMGAVLSENIYASLKERQIGEELKSKAMSMRRAILLEKVFSYELIGTTAIEETEAAYDNLVCGIFR</sequence>
<gene>
    <name evidence="3" type="ORF">FGG08_006864</name>
</gene>
<protein>
    <recommendedName>
        <fullName evidence="2">NB-ARC domain-containing protein</fullName>
    </recommendedName>
</protein>
<feature type="compositionally biased region" description="Polar residues" evidence="1">
    <location>
        <begin position="237"/>
        <end position="248"/>
    </location>
</feature>
<dbReference type="Gene3D" id="3.40.50.300">
    <property type="entry name" value="P-loop containing nucleotide triphosphate hydrolases"/>
    <property type="match status" value="1"/>
</dbReference>
<dbReference type="AlphaFoldDB" id="A0A9P8KZX7"/>
<dbReference type="OrthoDB" id="6161812at2759"/>
<feature type="region of interest" description="Disordered" evidence="1">
    <location>
        <begin position="129"/>
        <end position="160"/>
    </location>
</feature>
<dbReference type="Proteomes" id="UP000698800">
    <property type="component" value="Unassembled WGS sequence"/>
</dbReference>
<accession>A0A9P8KZX7</accession>
<evidence type="ECO:0000313" key="4">
    <source>
        <dbReference type="Proteomes" id="UP000698800"/>
    </source>
</evidence>
<dbReference type="Gene3D" id="1.25.40.10">
    <property type="entry name" value="Tetratricopeptide repeat domain"/>
    <property type="match status" value="2"/>
</dbReference>
<feature type="domain" description="NB-ARC" evidence="2">
    <location>
        <begin position="535"/>
        <end position="688"/>
    </location>
</feature>
<dbReference type="SMART" id="SM00028">
    <property type="entry name" value="TPR"/>
    <property type="match status" value="5"/>
</dbReference>
<dbReference type="Pfam" id="PF13181">
    <property type="entry name" value="TPR_8"/>
    <property type="match status" value="1"/>
</dbReference>
<dbReference type="Pfam" id="PF00931">
    <property type="entry name" value="NB-ARC"/>
    <property type="match status" value="1"/>
</dbReference>